<feature type="transmembrane region" description="Helical" evidence="2">
    <location>
        <begin position="61"/>
        <end position="82"/>
    </location>
</feature>
<gene>
    <name evidence="4" type="ORF">ABFV83_16310</name>
</gene>
<sequence length="185" mass="20399">MNSNVKILSKEGDCIVRYVILLLILGAGAFYDVREHRIPNWLVISGIILGILLEVSGSEKLFGGLLFLLRLVIVTGIFFLLFLCRMIGAGDIKLAALICGFLGLREGALAVGLGFLIGAFWSFIKLTGSGSLFFRLSCLLAYIRRVFQTGNFTTYYDSVRDGYDMVIPLGLCLFLGTLGYMVFWG</sequence>
<keyword evidence="2" id="KW-0812">Transmembrane</keyword>
<evidence type="ECO:0000313" key="4">
    <source>
        <dbReference type="EMBL" id="XBS53365.1"/>
    </source>
</evidence>
<feature type="transmembrane region" description="Helical" evidence="2">
    <location>
        <begin position="163"/>
        <end position="183"/>
    </location>
</feature>
<dbReference type="RefSeq" id="WP_349945313.1">
    <property type="nucleotide sequence ID" value="NZ_CP157940.1"/>
</dbReference>
<proteinExistence type="inferred from homology"/>
<dbReference type="PANTHER" id="PTHR30487:SF0">
    <property type="entry name" value="PREPILIN LEADER PEPTIDASE_N-METHYLTRANSFERASE-RELATED"/>
    <property type="match status" value="1"/>
</dbReference>
<keyword evidence="4" id="KW-0378">Hydrolase</keyword>
<protein>
    <submittedName>
        <fullName evidence="4">A24 family peptidase</fullName>
        <ecNumber evidence="4">3.4.23.-</ecNumber>
    </submittedName>
</protein>
<comment type="similarity">
    <text evidence="1">Belongs to the peptidase A24 family.</text>
</comment>
<dbReference type="GO" id="GO:0005886">
    <property type="term" value="C:plasma membrane"/>
    <property type="evidence" value="ECO:0007669"/>
    <property type="project" value="TreeGrafter"/>
</dbReference>
<evidence type="ECO:0000256" key="1">
    <source>
        <dbReference type="ARBA" id="ARBA00005801"/>
    </source>
</evidence>
<feature type="transmembrane region" description="Helical" evidence="2">
    <location>
        <begin position="94"/>
        <end position="117"/>
    </location>
</feature>
<name>A0AAU7PM90_9FIRM</name>
<dbReference type="EC" id="3.4.23.-" evidence="4"/>
<feature type="domain" description="Prepilin type IV endopeptidase peptidase" evidence="3">
    <location>
        <begin position="20"/>
        <end position="122"/>
    </location>
</feature>
<evidence type="ECO:0000259" key="3">
    <source>
        <dbReference type="Pfam" id="PF01478"/>
    </source>
</evidence>
<feature type="transmembrane region" description="Helical" evidence="2">
    <location>
        <begin position="38"/>
        <end position="55"/>
    </location>
</feature>
<evidence type="ECO:0000256" key="2">
    <source>
        <dbReference type="SAM" id="Phobius"/>
    </source>
</evidence>
<keyword evidence="2" id="KW-0472">Membrane</keyword>
<feature type="transmembrane region" description="Helical" evidence="2">
    <location>
        <begin position="15"/>
        <end position="31"/>
    </location>
</feature>
<dbReference type="GO" id="GO:0006465">
    <property type="term" value="P:signal peptide processing"/>
    <property type="evidence" value="ECO:0007669"/>
    <property type="project" value="TreeGrafter"/>
</dbReference>
<reference evidence="4" key="1">
    <citation type="submission" date="2024-06" db="EMBL/GenBank/DDBJ databases">
        <title>Lacrimispora cavernae sp. nov., a novel anaerobe isolated from bat guano pile inside a cave.</title>
        <authorList>
            <person name="Miller S.L."/>
            <person name="Lu N."/>
            <person name="King J."/>
            <person name="Sankaranarayanan K."/>
            <person name="Lawson P.A."/>
        </authorList>
    </citation>
    <scope>NUCLEOTIDE SEQUENCE</scope>
    <source>
        <strain evidence="4">BS-2</strain>
    </source>
</reference>
<dbReference type="InterPro" id="IPR050882">
    <property type="entry name" value="Prepilin_peptidase/N-MTase"/>
</dbReference>
<dbReference type="EMBL" id="CP157940">
    <property type="protein sequence ID" value="XBS53365.1"/>
    <property type="molecule type" value="Genomic_DNA"/>
</dbReference>
<dbReference type="GO" id="GO:0004190">
    <property type="term" value="F:aspartic-type endopeptidase activity"/>
    <property type="evidence" value="ECO:0007669"/>
    <property type="project" value="InterPro"/>
</dbReference>
<organism evidence="4">
    <name type="scientific">Lacrimispora sp. BS-2</name>
    <dbReference type="NCBI Taxonomy" id="3151850"/>
    <lineage>
        <taxon>Bacteria</taxon>
        <taxon>Bacillati</taxon>
        <taxon>Bacillota</taxon>
        <taxon>Clostridia</taxon>
        <taxon>Lachnospirales</taxon>
        <taxon>Lachnospiraceae</taxon>
        <taxon>Lacrimispora</taxon>
    </lineage>
</organism>
<accession>A0AAU7PM90</accession>
<keyword evidence="2" id="KW-1133">Transmembrane helix</keyword>
<dbReference type="Gene3D" id="1.20.120.1220">
    <property type="match status" value="1"/>
</dbReference>
<dbReference type="Pfam" id="PF01478">
    <property type="entry name" value="Peptidase_A24"/>
    <property type="match status" value="1"/>
</dbReference>
<dbReference type="AlphaFoldDB" id="A0AAU7PM90"/>
<dbReference type="InterPro" id="IPR000045">
    <property type="entry name" value="Prepilin_IV_endopep_pep"/>
</dbReference>
<dbReference type="PANTHER" id="PTHR30487">
    <property type="entry name" value="TYPE 4 PREPILIN-LIKE PROTEINS LEADER PEPTIDE-PROCESSING ENZYME"/>
    <property type="match status" value="1"/>
</dbReference>